<dbReference type="AlphaFoldDB" id="A0A0F4GD05"/>
<keyword evidence="2" id="KW-1185">Reference proteome</keyword>
<sequence length="223" mass="25189">MPTVSLGTSKMRRHLGPDRIVVDNNYPPRGTKDQKDTANRLRAKCVEMDAMENGLREQIDECNDCHQSLELYHQLDETNPLVKQAYDTDKAHRIKMNNERVEARLRETLTYEGPILAVSNIEYETQLAGCLPRDAPALSVEETNIPKLRRLIATSPSEIRLGEVRQLVEVVMPAQLDGLDAFVLQGGTHDRLRSDLVKILPQARAMLDGPVRSAFDALCRDFQ</sequence>
<dbReference type="OrthoDB" id="5427350at2759"/>
<protein>
    <submittedName>
        <fullName evidence="1">Uncharacterized protein</fullName>
    </submittedName>
</protein>
<accession>A0A0F4GD05</accession>
<comment type="caution">
    <text evidence="1">The sequence shown here is derived from an EMBL/GenBank/DDBJ whole genome shotgun (WGS) entry which is preliminary data.</text>
</comment>
<gene>
    <name evidence="1" type="ORF">TI39_contig4127g00001</name>
</gene>
<evidence type="ECO:0000313" key="1">
    <source>
        <dbReference type="EMBL" id="KJX95224.1"/>
    </source>
</evidence>
<name>A0A0F4GD05_9PEZI</name>
<proteinExistence type="predicted"/>
<reference evidence="1 2" key="1">
    <citation type="submission" date="2015-03" db="EMBL/GenBank/DDBJ databases">
        <title>RNA-seq based gene annotation and comparative genomics of four Zymoseptoria species reveal species-specific pathogenicity related genes and transposable element activity.</title>
        <authorList>
            <person name="Grandaubert J."/>
            <person name="Bhattacharyya A."/>
            <person name="Stukenbrock E.H."/>
        </authorList>
    </citation>
    <scope>NUCLEOTIDE SEQUENCE [LARGE SCALE GENOMIC DNA]</scope>
    <source>
        <strain evidence="1 2">Zb18110</strain>
    </source>
</reference>
<dbReference type="EMBL" id="LAFY01004087">
    <property type="protein sequence ID" value="KJX95224.1"/>
    <property type="molecule type" value="Genomic_DNA"/>
</dbReference>
<dbReference type="Proteomes" id="UP000033647">
    <property type="component" value="Unassembled WGS sequence"/>
</dbReference>
<evidence type="ECO:0000313" key="2">
    <source>
        <dbReference type="Proteomes" id="UP000033647"/>
    </source>
</evidence>
<organism evidence="1 2">
    <name type="scientific">Zymoseptoria brevis</name>
    <dbReference type="NCBI Taxonomy" id="1047168"/>
    <lineage>
        <taxon>Eukaryota</taxon>
        <taxon>Fungi</taxon>
        <taxon>Dikarya</taxon>
        <taxon>Ascomycota</taxon>
        <taxon>Pezizomycotina</taxon>
        <taxon>Dothideomycetes</taxon>
        <taxon>Dothideomycetidae</taxon>
        <taxon>Mycosphaerellales</taxon>
        <taxon>Mycosphaerellaceae</taxon>
        <taxon>Zymoseptoria</taxon>
    </lineage>
</organism>